<dbReference type="PANTHER" id="PTHR23117">
    <property type="entry name" value="GUANYLATE KINASE-RELATED"/>
    <property type="match status" value="1"/>
</dbReference>
<comment type="function">
    <text evidence="1">Essential for recycling GMP and indirectly, cGMP.</text>
</comment>
<proteinExistence type="inferred from homology"/>
<dbReference type="InterPro" id="IPR027417">
    <property type="entry name" value="P-loop_NTPase"/>
</dbReference>
<dbReference type="PROSITE" id="PS50052">
    <property type="entry name" value="GUANYLATE_KINASE_2"/>
    <property type="match status" value="1"/>
</dbReference>
<comment type="similarity">
    <text evidence="2">Belongs to the guanylate kinase family.</text>
</comment>
<dbReference type="InterPro" id="IPR008144">
    <property type="entry name" value="Guanylate_kin-like_dom"/>
</dbReference>
<dbReference type="SMART" id="SM00072">
    <property type="entry name" value="GuKc"/>
    <property type="match status" value="1"/>
</dbReference>
<dbReference type="Gene3D" id="3.30.63.10">
    <property type="entry name" value="Guanylate Kinase phosphate binding domain"/>
    <property type="match status" value="1"/>
</dbReference>
<evidence type="ECO:0000256" key="4">
    <source>
        <dbReference type="ARBA" id="ARBA00022777"/>
    </source>
</evidence>
<dbReference type="InterPro" id="IPR008145">
    <property type="entry name" value="GK/Ca_channel_bsu"/>
</dbReference>
<protein>
    <submittedName>
        <fullName evidence="7">Guanylate kinase</fullName>
        <ecNumber evidence="7">2.7.4.8</ecNumber>
    </submittedName>
</protein>
<dbReference type="RefSeq" id="WP_209459853.1">
    <property type="nucleotide sequence ID" value="NZ_JAGGKC010000017.1"/>
</dbReference>
<keyword evidence="8" id="KW-1185">Reference proteome</keyword>
<comment type="catalytic activity">
    <reaction evidence="5">
        <text>GMP + ATP = GDP + ADP</text>
        <dbReference type="Rhea" id="RHEA:20780"/>
        <dbReference type="ChEBI" id="CHEBI:30616"/>
        <dbReference type="ChEBI" id="CHEBI:58115"/>
        <dbReference type="ChEBI" id="CHEBI:58189"/>
        <dbReference type="ChEBI" id="CHEBI:456216"/>
        <dbReference type="EC" id="2.7.4.8"/>
    </reaction>
</comment>
<reference evidence="7 8" key="1">
    <citation type="submission" date="2021-03" db="EMBL/GenBank/DDBJ databases">
        <title>Genomic Encyclopedia of Type Strains, Phase IV (KMG-IV): sequencing the most valuable type-strain genomes for metagenomic binning, comparative biology and taxonomic classification.</title>
        <authorList>
            <person name="Goeker M."/>
        </authorList>
    </citation>
    <scope>NUCLEOTIDE SEQUENCE [LARGE SCALE GENOMIC DNA]</scope>
    <source>
        <strain evidence="7 8">DSM 6139</strain>
    </source>
</reference>
<evidence type="ECO:0000256" key="2">
    <source>
        <dbReference type="ARBA" id="ARBA00005790"/>
    </source>
</evidence>
<dbReference type="Gene3D" id="3.40.50.300">
    <property type="entry name" value="P-loop containing nucleotide triphosphate hydrolases"/>
    <property type="match status" value="1"/>
</dbReference>
<evidence type="ECO:0000256" key="5">
    <source>
        <dbReference type="ARBA" id="ARBA00048594"/>
    </source>
</evidence>
<name>A0ABS4G547_9CLOT</name>
<keyword evidence="3 7" id="KW-0808">Transferase</keyword>
<gene>
    <name evidence="7" type="ORF">J2Z34_002149</name>
</gene>
<evidence type="ECO:0000313" key="8">
    <source>
        <dbReference type="Proteomes" id="UP001519271"/>
    </source>
</evidence>
<dbReference type="Pfam" id="PF00625">
    <property type="entry name" value="Guanylate_kin"/>
    <property type="match status" value="1"/>
</dbReference>
<evidence type="ECO:0000259" key="6">
    <source>
        <dbReference type="PROSITE" id="PS50052"/>
    </source>
</evidence>
<organism evidence="7 8">
    <name type="scientific">Youngiibacter multivorans</name>
    <dbReference type="NCBI Taxonomy" id="937251"/>
    <lineage>
        <taxon>Bacteria</taxon>
        <taxon>Bacillati</taxon>
        <taxon>Bacillota</taxon>
        <taxon>Clostridia</taxon>
        <taxon>Eubacteriales</taxon>
        <taxon>Clostridiaceae</taxon>
        <taxon>Youngiibacter</taxon>
    </lineage>
</organism>
<evidence type="ECO:0000313" key="7">
    <source>
        <dbReference type="EMBL" id="MBP1919659.1"/>
    </source>
</evidence>
<dbReference type="GO" id="GO:0004385">
    <property type="term" value="F:GMP kinase activity"/>
    <property type="evidence" value="ECO:0007669"/>
    <property type="project" value="UniProtKB-EC"/>
</dbReference>
<accession>A0ABS4G547</accession>
<dbReference type="SUPFAM" id="SSF52540">
    <property type="entry name" value="P-loop containing nucleoside triphosphate hydrolases"/>
    <property type="match status" value="1"/>
</dbReference>
<dbReference type="CDD" id="cd00071">
    <property type="entry name" value="GMPK"/>
    <property type="match status" value="1"/>
</dbReference>
<dbReference type="PANTHER" id="PTHR23117:SF13">
    <property type="entry name" value="GUANYLATE KINASE"/>
    <property type="match status" value="1"/>
</dbReference>
<dbReference type="EC" id="2.7.4.8" evidence="7"/>
<evidence type="ECO:0000256" key="3">
    <source>
        <dbReference type="ARBA" id="ARBA00022679"/>
    </source>
</evidence>
<keyword evidence="4 7" id="KW-0418">Kinase</keyword>
<dbReference type="InterPro" id="IPR020590">
    <property type="entry name" value="Guanylate_kinase_CS"/>
</dbReference>
<comment type="caution">
    <text evidence="7">The sequence shown here is derived from an EMBL/GenBank/DDBJ whole genome shotgun (WGS) entry which is preliminary data.</text>
</comment>
<dbReference type="PROSITE" id="PS00856">
    <property type="entry name" value="GUANYLATE_KINASE_1"/>
    <property type="match status" value="1"/>
</dbReference>
<sequence length="174" mass="19930">MIYVIIGPSGTGKTTLGDYFRSLGMNELVSHTTRQMRPGEVDGISYHFVTEEEFNLIDKIEESIYSGNRYGVSRKEVEEKLRSGDVFAVTDINGAKAFRRIFGDLVSVIYISSSARRLRERMKERGDSKESIRARISTLMDKNEYRNRYFADHVIENNVSVSTFLKQGRRLVGK</sequence>
<feature type="domain" description="Guanylate kinase-like" evidence="6">
    <location>
        <begin position="1"/>
        <end position="173"/>
    </location>
</feature>
<dbReference type="EMBL" id="JAGGKC010000017">
    <property type="protein sequence ID" value="MBP1919659.1"/>
    <property type="molecule type" value="Genomic_DNA"/>
</dbReference>
<evidence type="ECO:0000256" key="1">
    <source>
        <dbReference type="ARBA" id="ARBA00003531"/>
    </source>
</evidence>
<dbReference type="Proteomes" id="UP001519271">
    <property type="component" value="Unassembled WGS sequence"/>
</dbReference>